<dbReference type="PANTHER" id="PTHR11606:SF13">
    <property type="entry name" value="GLUTAMATE DEHYDROGENASE 1, MITOCHONDRIAL"/>
    <property type="match status" value="1"/>
</dbReference>
<comment type="catalytic activity">
    <reaction evidence="4">
        <text>L-glutamate + NADP(+) + H2O = 2-oxoglutarate + NH4(+) + NADPH + H(+)</text>
        <dbReference type="Rhea" id="RHEA:11612"/>
        <dbReference type="ChEBI" id="CHEBI:15377"/>
        <dbReference type="ChEBI" id="CHEBI:15378"/>
        <dbReference type="ChEBI" id="CHEBI:16810"/>
        <dbReference type="ChEBI" id="CHEBI:28938"/>
        <dbReference type="ChEBI" id="CHEBI:29985"/>
        <dbReference type="ChEBI" id="CHEBI:57783"/>
        <dbReference type="ChEBI" id="CHEBI:58349"/>
        <dbReference type="EC" id="1.4.1.4"/>
    </reaction>
</comment>
<protein>
    <recommendedName>
        <fullName evidence="5">Glutamate dehydrogenase</fullName>
    </recommendedName>
</protein>
<evidence type="ECO:0000313" key="8">
    <source>
        <dbReference type="EMBL" id="NBI56138.1"/>
    </source>
</evidence>
<sequence length="384" mass="41597">MSLAEVDMDVSFKYADEFGPFKVIQLHEPSLSLKAALVVDNVAMGPSIGGIRMAPDVTIDECFRLARAMTFKNAAAGLPHGGGKAVICADPKMPKAEKQAVVRAFCQGLRNEESYIFAPDMGMDEECMAWIRDEVGRVVGLPRELGGIPLDALGATGWGLSHAVDVVAEHYGISIQGARFVVQGFGAVGKHVSRFLIEKGARLVGVADSRGAICDEKGFDIDTLIELKEQGKSVTEYPDATMVSADDLIEQECDLWIPAARPDVIHEGNVQRLNTRAVIQGANIPCSKEAEAYLHQQGILCLPDFIANAGGVICASMEYHGATQAAAFDAIQEKVRRNTEEVLCRITTQSVSPREAATALAKERLRKAMAYRRYSLFSTAPHFL</sequence>
<dbReference type="EMBL" id="RSEJ01000048">
    <property type="protein sequence ID" value="NBI56138.1"/>
    <property type="molecule type" value="Genomic_DNA"/>
</dbReference>
<comment type="similarity">
    <text evidence="2 5 6">Belongs to the Glu/Leu/Phe/Val dehydrogenases family.</text>
</comment>
<dbReference type="SUPFAM" id="SSF53223">
    <property type="entry name" value="Aminoacid dehydrogenase-like, N-terminal domain"/>
    <property type="match status" value="1"/>
</dbReference>
<dbReference type="Gene3D" id="3.40.50.720">
    <property type="entry name" value="NAD(P)-binding Rossmann-like Domain"/>
    <property type="match status" value="1"/>
</dbReference>
<dbReference type="Pfam" id="PF02812">
    <property type="entry name" value="ELFV_dehydrog_N"/>
    <property type="match status" value="1"/>
</dbReference>
<reference evidence="8 9" key="1">
    <citation type="journal article" date="2017" name="Int. J. Syst. Evol. Microbiol.">
        <title>Photobacterium alginatilyticum sp. nov., a marine bacterium isolated from bottom seawater.</title>
        <authorList>
            <person name="Wang X."/>
            <person name="Wang Y."/>
            <person name="Yang X."/>
            <person name="Sun H."/>
            <person name="Li B."/>
            <person name="Zhang X.H."/>
        </authorList>
    </citation>
    <scope>NUCLEOTIDE SEQUENCE [LARGE SCALE GENOMIC DNA]</scope>
    <source>
        <strain evidence="8 9">P03D4</strain>
    </source>
</reference>
<dbReference type="InterPro" id="IPR014362">
    <property type="entry name" value="Glu_DH"/>
</dbReference>
<dbReference type="InterPro" id="IPR006096">
    <property type="entry name" value="Glu/Leu/Phe/Val/Trp_DH_C"/>
</dbReference>
<dbReference type="InterPro" id="IPR046346">
    <property type="entry name" value="Aminoacid_DH-like_N_sf"/>
</dbReference>
<dbReference type="PRINTS" id="PR00082">
    <property type="entry name" value="GLFDHDRGNASE"/>
</dbReference>
<dbReference type="SMART" id="SM00839">
    <property type="entry name" value="ELFV_dehydrog"/>
    <property type="match status" value="1"/>
</dbReference>
<dbReference type="InterPro" id="IPR036291">
    <property type="entry name" value="NAD(P)-bd_dom_sf"/>
</dbReference>
<keyword evidence="3 5" id="KW-0560">Oxidoreductase</keyword>
<dbReference type="PIRSF" id="PIRSF000185">
    <property type="entry name" value="Glu_DH"/>
    <property type="match status" value="1"/>
</dbReference>
<name>A0ABW9YQB5_9GAMM</name>
<dbReference type="InterPro" id="IPR033524">
    <property type="entry name" value="Glu/Leu/Phe/Val_DH_AS"/>
</dbReference>
<organism evidence="8 9">
    <name type="scientific">Photobacterium alginatilyticum</name>
    <dbReference type="NCBI Taxonomy" id="1775171"/>
    <lineage>
        <taxon>Bacteria</taxon>
        <taxon>Pseudomonadati</taxon>
        <taxon>Pseudomonadota</taxon>
        <taxon>Gammaproteobacteria</taxon>
        <taxon>Vibrionales</taxon>
        <taxon>Vibrionaceae</taxon>
        <taxon>Photobacterium</taxon>
    </lineage>
</organism>
<comment type="caution">
    <text evidence="8">The sequence shown here is derived from an EMBL/GenBank/DDBJ whole genome shotgun (WGS) entry which is preliminary data.</text>
</comment>
<evidence type="ECO:0000256" key="6">
    <source>
        <dbReference type="RuleBase" id="RU004417"/>
    </source>
</evidence>
<accession>A0ABW9YQB5</accession>
<dbReference type="PANTHER" id="PTHR11606">
    <property type="entry name" value="GLUTAMATE DEHYDROGENASE"/>
    <property type="match status" value="1"/>
</dbReference>
<evidence type="ECO:0000256" key="3">
    <source>
        <dbReference type="ARBA" id="ARBA00023002"/>
    </source>
</evidence>
<comment type="function">
    <text evidence="1">Catalyzes the reversible oxidative deamination of glutamate to alpha-ketoglutarate and ammonia.</text>
</comment>
<dbReference type="SUPFAM" id="SSF51735">
    <property type="entry name" value="NAD(P)-binding Rossmann-fold domains"/>
    <property type="match status" value="1"/>
</dbReference>
<dbReference type="InterPro" id="IPR006097">
    <property type="entry name" value="Glu/Leu/Phe/Val/Trp_DH_dimer"/>
</dbReference>
<feature type="domain" description="Glutamate/phenylalanine/leucine/valine/L-tryptophan dehydrogenase C-terminal" evidence="7">
    <location>
        <begin position="147"/>
        <end position="373"/>
    </location>
</feature>
<evidence type="ECO:0000259" key="7">
    <source>
        <dbReference type="SMART" id="SM00839"/>
    </source>
</evidence>
<dbReference type="CDD" id="cd01076">
    <property type="entry name" value="NAD_bind_1_Glu_DH"/>
    <property type="match status" value="1"/>
</dbReference>
<evidence type="ECO:0000256" key="2">
    <source>
        <dbReference type="ARBA" id="ARBA00006382"/>
    </source>
</evidence>
<dbReference type="PROSITE" id="PS00074">
    <property type="entry name" value="GLFV_DEHYDROGENASE"/>
    <property type="match status" value="1"/>
</dbReference>
<dbReference type="InterPro" id="IPR006095">
    <property type="entry name" value="Glu/Leu/Phe/Val/Trp_DH"/>
</dbReference>
<dbReference type="Pfam" id="PF00208">
    <property type="entry name" value="ELFV_dehydrog"/>
    <property type="match status" value="1"/>
</dbReference>
<dbReference type="Gene3D" id="3.40.50.10860">
    <property type="entry name" value="Leucine Dehydrogenase, chain A, domain 1"/>
    <property type="match status" value="1"/>
</dbReference>
<evidence type="ECO:0000256" key="1">
    <source>
        <dbReference type="ARBA" id="ARBA00003868"/>
    </source>
</evidence>
<evidence type="ECO:0000256" key="4">
    <source>
        <dbReference type="ARBA" id="ARBA00048584"/>
    </source>
</evidence>
<gene>
    <name evidence="8" type="ORF">EIZ48_26915</name>
</gene>
<proteinExistence type="inferred from homology"/>
<evidence type="ECO:0000313" key="9">
    <source>
        <dbReference type="Proteomes" id="UP000738517"/>
    </source>
</evidence>
<evidence type="ECO:0000256" key="5">
    <source>
        <dbReference type="PIRNR" id="PIRNR000185"/>
    </source>
</evidence>
<dbReference type="InterPro" id="IPR033922">
    <property type="entry name" value="NAD_bind_Glu_DH"/>
</dbReference>
<keyword evidence="9" id="KW-1185">Reference proteome</keyword>
<dbReference type="Proteomes" id="UP000738517">
    <property type="component" value="Unassembled WGS sequence"/>
</dbReference>